<dbReference type="AlphaFoldDB" id="A0AAE1NQN2"/>
<evidence type="ECO:0000313" key="1">
    <source>
        <dbReference type="EMBL" id="KAK4293756.1"/>
    </source>
</evidence>
<proteinExistence type="predicted"/>
<comment type="caution">
    <text evidence="1">The sequence shown here is derived from an EMBL/GenBank/DDBJ whole genome shotgun (WGS) entry which is preliminary data.</text>
</comment>
<dbReference type="Proteomes" id="UP001292094">
    <property type="component" value="Unassembled WGS sequence"/>
</dbReference>
<dbReference type="EMBL" id="JAWZYT010004460">
    <property type="protein sequence ID" value="KAK4293756.1"/>
    <property type="molecule type" value="Genomic_DNA"/>
</dbReference>
<protein>
    <submittedName>
        <fullName evidence="1">Uncharacterized protein</fullName>
    </submittedName>
</protein>
<keyword evidence="2" id="KW-1185">Reference proteome</keyword>
<reference evidence="1" key="1">
    <citation type="submission" date="2023-11" db="EMBL/GenBank/DDBJ databases">
        <title>Genome assemblies of two species of porcelain crab, Petrolisthes cinctipes and Petrolisthes manimaculis (Anomura: Porcellanidae).</title>
        <authorList>
            <person name="Angst P."/>
        </authorList>
    </citation>
    <scope>NUCLEOTIDE SEQUENCE</scope>
    <source>
        <strain evidence="1">PB745_02</strain>
        <tissue evidence="1">Gill</tissue>
    </source>
</reference>
<accession>A0AAE1NQN2</accession>
<organism evidence="1 2">
    <name type="scientific">Petrolisthes manimaculis</name>
    <dbReference type="NCBI Taxonomy" id="1843537"/>
    <lineage>
        <taxon>Eukaryota</taxon>
        <taxon>Metazoa</taxon>
        <taxon>Ecdysozoa</taxon>
        <taxon>Arthropoda</taxon>
        <taxon>Crustacea</taxon>
        <taxon>Multicrustacea</taxon>
        <taxon>Malacostraca</taxon>
        <taxon>Eumalacostraca</taxon>
        <taxon>Eucarida</taxon>
        <taxon>Decapoda</taxon>
        <taxon>Pleocyemata</taxon>
        <taxon>Anomura</taxon>
        <taxon>Galatheoidea</taxon>
        <taxon>Porcellanidae</taxon>
        <taxon>Petrolisthes</taxon>
    </lineage>
</organism>
<name>A0AAE1NQN2_9EUCA</name>
<evidence type="ECO:0000313" key="2">
    <source>
        <dbReference type="Proteomes" id="UP001292094"/>
    </source>
</evidence>
<sequence>MWARPLSRLPIGRSKESPPESFFFHNAASYFSLDRVVGAVVPVLVNPAILGFHTNWTQLKLVTGNQKLHLEEDDTHSSGHNYCIAGHPWARLQKEQGLPKE</sequence>
<gene>
    <name evidence="1" type="ORF">Pmani_033571</name>
</gene>